<dbReference type="PANTHER" id="PTHR43157:SF31">
    <property type="entry name" value="PHOSPHATIDYLINOSITOL-GLYCAN BIOSYNTHESIS CLASS F PROTEIN"/>
    <property type="match status" value="1"/>
</dbReference>
<protein>
    <submittedName>
        <fullName evidence="2">Retinol dehydrogenase 12</fullName>
    </submittedName>
</protein>
<accession>K1QXA1</accession>
<dbReference type="InterPro" id="IPR036465">
    <property type="entry name" value="vWFA_dom_sf"/>
</dbReference>
<dbReference type="Gene3D" id="3.40.50.720">
    <property type="entry name" value="NAD(P)-binding Rossmann-like Domain"/>
    <property type="match status" value="1"/>
</dbReference>
<dbReference type="SMART" id="SM00327">
    <property type="entry name" value="VWA"/>
    <property type="match status" value="1"/>
</dbReference>
<keyword evidence="1" id="KW-0560">Oxidoreductase</keyword>
<sequence>MKAKKSNSNSLFSFFGGSSYSSFVDRFTSLEDVTTAIRKAGVEGCGLIFGIDYTASNAVQGQRSFGGQSLHSIGQRFLNPYQQVICILGETLESFDDDGKIPAFGFGDASTRDRAVFPFRAEGYCYGFHDVLEMYNQITPNIRLSGGTNFAPLINKAIDIVKRERTYHILVIVADGQVTNEKETVNAIVEASNWPISIVMVGVGDGPWDIMEDFDDRLPRRNFDNFQFVNFHKIMTTARNPQAAFALQALMEIPDHHNPVVITISAITVAVFRRWKAGGRCLSKARLDGKTVIITGANTGIGKETAVDLANRGARVILACRDKSRGENALADVIKRTGSKQVVLKSLDLASLESVRKFAQDINKTESRIDILLNNAGVMMCPYMKTSDGFEMQFGTNHLGHFLLTNLLLEKIKRSAPARIINVSSLAHTFTTKIDYDKIKDEKSYSRIEAYAQSKLANILFSRELSRRLQGTGVTVNSLHPGSVATELGRYFPGFTILYPTLSLFFKSPWEGAQTNIHCAVEESLENVTGKYFSDCAVVQESKAARDDEAAKSLWEMSAKMVGLQQ</sequence>
<dbReference type="PRINTS" id="PR00080">
    <property type="entry name" value="SDRFAMILY"/>
</dbReference>
<dbReference type="InParanoid" id="K1QXA1"/>
<evidence type="ECO:0000313" key="2">
    <source>
        <dbReference type="EMBL" id="EKC38323.1"/>
    </source>
</evidence>
<dbReference type="Pfam" id="PF07002">
    <property type="entry name" value="Copine"/>
    <property type="match status" value="1"/>
</dbReference>
<dbReference type="EMBL" id="JH819181">
    <property type="protein sequence ID" value="EKC38323.1"/>
    <property type="molecule type" value="Genomic_DNA"/>
</dbReference>
<reference evidence="2" key="1">
    <citation type="journal article" date="2012" name="Nature">
        <title>The oyster genome reveals stress adaptation and complexity of shell formation.</title>
        <authorList>
            <person name="Zhang G."/>
            <person name="Fang X."/>
            <person name="Guo X."/>
            <person name="Li L."/>
            <person name="Luo R."/>
            <person name="Xu F."/>
            <person name="Yang P."/>
            <person name="Zhang L."/>
            <person name="Wang X."/>
            <person name="Qi H."/>
            <person name="Xiong Z."/>
            <person name="Que H."/>
            <person name="Xie Y."/>
            <person name="Holland P.W."/>
            <person name="Paps J."/>
            <person name="Zhu Y."/>
            <person name="Wu F."/>
            <person name="Chen Y."/>
            <person name="Wang J."/>
            <person name="Peng C."/>
            <person name="Meng J."/>
            <person name="Yang L."/>
            <person name="Liu J."/>
            <person name="Wen B."/>
            <person name="Zhang N."/>
            <person name="Huang Z."/>
            <person name="Zhu Q."/>
            <person name="Feng Y."/>
            <person name="Mount A."/>
            <person name="Hedgecock D."/>
            <person name="Xu Z."/>
            <person name="Liu Y."/>
            <person name="Domazet-Loso T."/>
            <person name="Du Y."/>
            <person name="Sun X."/>
            <person name="Zhang S."/>
            <person name="Liu B."/>
            <person name="Cheng P."/>
            <person name="Jiang X."/>
            <person name="Li J."/>
            <person name="Fan D."/>
            <person name="Wang W."/>
            <person name="Fu W."/>
            <person name="Wang T."/>
            <person name="Wang B."/>
            <person name="Zhang J."/>
            <person name="Peng Z."/>
            <person name="Li Y."/>
            <person name="Li N."/>
            <person name="Wang J."/>
            <person name="Chen M."/>
            <person name="He Y."/>
            <person name="Tan F."/>
            <person name="Song X."/>
            <person name="Zheng Q."/>
            <person name="Huang R."/>
            <person name="Yang H."/>
            <person name="Du X."/>
            <person name="Chen L."/>
            <person name="Yang M."/>
            <person name="Gaffney P.M."/>
            <person name="Wang S."/>
            <person name="Luo L."/>
            <person name="She Z."/>
            <person name="Ming Y."/>
            <person name="Huang W."/>
            <person name="Zhang S."/>
            <person name="Huang B."/>
            <person name="Zhang Y."/>
            <person name="Qu T."/>
            <person name="Ni P."/>
            <person name="Miao G."/>
            <person name="Wang J."/>
            <person name="Wang Q."/>
            <person name="Steinberg C.E."/>
            <person name="Wang H."/>
            <person name="Li N."/>
            <person name="Qian L."/>
            <person name="Zhang G."/>
            <person name="Li Y."/>
            <person name="Yang H."/>
            <person name="Liu X."/>
            <person name="Wang J."/>
            <person name="Yin Y."/>
            <person name="Wang J."/>
        </authorList>
    </citation>
    <scope>NUCLEOTIDE SEQUENCE [LARGE SCALE GENOMIC DNA]</scope>
    <source>
        <strain evidence="2">05x7-T-G4-1.051#20</strain>
    </source>
</reference>
<dbReference type="InterPro" id="IPR002347">
    <property type="entry name" value="SDR_fam"/>
</dbReference>
<dbReference type="GO" id="GO:0016491">
    <property type="term" value="F:oxidoreductase activity"/>
    <property type="evidence" value="ECO:0007669"/>
    <property type="project" value="UniProtKB-KW"/>
</dbReference>
<dbReference type="Gene3D" id="3.40.50.410">
    <property type="entry name" value="von Willebrand factor, type A domain"/>
    <property type="match status" value="1"/>
</dbReference>
<dbReference type="HOGENOM" id="CLU_481669_0_0_1"/>
<dbReference type="PANTHER" id="PTHR43157">
    <property type="entry name" value="PHOSPHATIDYLINOSITOL-GLYCAN BIOSYNTHESIS CLASS F PROTEIN-RELATED"/>
    <property type="match status" value="1"/>
</dbReference>
<evidence type="ECO:0000256" key="1">
    <source>
        <dbReference type="ARBA" id="ARBA00023002"/>
    </source>
</evidence>
<dbReference type="PRINTS" id="PR00081">
    <property type="entry name" value="GDHRDH"/>
</dbReference>
<gene>
    <name evidence="2" type="ORF">CGI_10022993</name>
</gene>
<proteinExistence type="predicted"/>
<name>K1QXA1_MAGGI</name>
<organism evidence="2">
    <name type="scientific">Magallana gigas</name>
    <name type="common">Pacific oyster</name>
    <name type="synonym">Crassostrea gigas</name>
    <dbReference type="NCBI Taxonomy" id="29159"/>
    <lineage>
        <taxon>Eukaryota</taxon>
        <taxon>Metazoa</taxon>
        <taxon>Spiralia</taxon>
        <taxon>Lophotrochozoa</taxon>
        <taxon>Mollusca</taxon>
        <taxon>Bivalvia</taxon>
        <taxon>Autobranchia</taxon>
        <taxon>Pteriomorphia</taxon>
        <taxon>Ostreida</taxon>
        <taxon>Ostreoidea</taxon>
        <taxon>Ostreidae</taxon>
        <taxon>Magallana</taxon>
    </lineage>
</organism>
<dbReference type="InterPro" id="IPR002035">
    <property type="entry name" value="VWF_A"/>
</dbReference>
<dbReference type="SUPFAM" id="SSF51735">
    <property type="entry name" value="NAD(P)-binding Rossmann-fold domains"/>
    <property type="match status" value="1"/>
</dbReference>
<dbReference type="NCBIfam" id="NF004846">
    <property type="entry name" value="PRK06197.1"/>
    <property type="match status" value="1"/>
</dbReference>
<dbReference type="SUPFAM" id="SSF53300">
    <property type="entry name" value="vWA-like"/>
    <property type="match status" value="1"/>
</dbReference>
<dbReference type="FunCoup" id="K1QXA1">
    <property type="interactions" value="310"/>
</dbReference>
<dbReference type="Pfam" id="PF00106">
    <property type="entry name" value="adh_short"/>
    <property type="match status" value="1"/>
</dbReference>
<dbReference type="InterPro" id="IPR010734">
    <property type="entry name" value="Copine_C"/>
</dbReference>
<dbReference type="PROSITE" id="PS50234">
    <property type="entry name" value="VWFA"/>
    <property type="match status" value="1"/>
</dbReference>
<dbReference type="InterPro" id="IPR036291">
    <property type="entry name" value="NAD(P)-bd_dom_sf"/>
</dbReference>
<dbReference type="FunFam" id="3.40.50.720:FF:000353">
    <property type="entry name" value="WW domain-containing oxidoreductase"/>
    <property type="match status" value="1"/>
</dbReference>
<dbReference type="AlphaFoldDB" id="K1QXA1"/>